<evidence type="ECO:0000313" key="8">
    <source>
        <dbReference type="Proteomes" id="UP000198981"/>
    </source>
</evidence>
<comment type="subcellular location">
    <subcellularLocation>
        <location evidence="1">Membrane</location>
        <topology evidence="1">Multi-pass membrane protein</topology>
    </subcellularLocation>
</comment>
<protein>
    <submittedName>
        <fullName evidence="7">High-affinity iron transporter</fullName>
    </submittedName>
</protein>
<dbReference type="GO" id="GO:0015093">
    <property type="term" value="F:ferrous iron transmembrane transporter activity"/>
    <property type="evidence" value="ECO:0007669"/>
    <property type="project" value="TreeGrafter"/>
</dbReference>
<dbReference type="Pfam" id="PF03239">
    <property type="entry name" value="FTR1"/>
    <property type="match status" value="1"/>
</dbReference>
<dbReference type="OrthoDB" id="7260758at2"/>
<evidence type="ECO:0000256" key="5">
    <source>
        <dbReference type="ARBA" id="ARBA00023136"/>
    </source>
</evidence>
<dbReference type="NCBIfam" id="NF041756">
    <property type="entry name" value="EfeU"/>
    <property type="match status" value="1"/>
</dbReference>
<keyword evidence="8" id="KW-1185">Reference proteome</keyword>
<feature type="transmembrane region" description="Helical" evidence="6">
    <location>
        <begin position="199"/>
        <end position="219"/>
    </location>
</feature>
<evidence type="ECO:0000256" key="4">
    <source>
        <dbReference type="ARBA" id="ARBA00022989"/>
    </source>
</evidence>
<feature type="transmembrane region" description="Helical" evidence="6">
    <location>
        <begin position="92"/>
        <end position="110"/>
    </location>
</feature>
<dbReference type="EMBL" id="FMUH01000007">
    <property type="protein sequence ID" value="SCX58571.1"/>
    <property type="molecule type" value="Genomic_DNA"/>
</dbReference>
<evidence type="ECO:0000256" key="2">
    <source>
        <dbReference type="ARBA" id="ARBA00008333"/>
    </source>
</evidence>
<evidence type="ECO:0000256" key="6">
    <source>
        <dbReference type="SAM" id="Phobius"/>
    </source>
</evidence>
<gene>
    <name evidence="7" type="ORF">SAMN03159343_3793</name>
</gene>
<name>A0A1G4YYT1_9ACTN</name>
<dbReference type="InterPro" id="IPR004923">
    <property type="entry name" value="FTR1/Fip1/EfeU"/>
</dbReference>
<dbReference type="PANTHER" id="PTHR31632">
    <property type="entry name" value="IRON TRANSPORTER FTH1"/>
    <property type="match status" value="1"/>
</dbReference>
<evidence type="ECO:0000256" key="3">
    <source>
        <dbReference type="ARBA" id="ARBA00022692"/>
    </source>
</evidence>
<dbReference type="AlphaFoldDB" id="A0A1G4YYT1"/>
<dbReference type="GO" id="GO:0033573">
    <property type="term" value="C:high-affinity iron permease complex"/>
    <property type="evidence" value="ECO:0007669"/>
    <property type="project" value="InterPro"/>
</dbReference>
<dbReference type="STRING" id="1960309.SAMN03159343_3793"/>
<feature type="transmembrane region" description="Helical" evidence="6">
    <location>
        <begin position="59"/>
        <end position="80"/>
    </location>
</feature>
<reference evidence="8" key="1">
    <citation type="submission" date="2016-10" db="EMBL/GenBank/DDBJ databases">
        <authorList>
            <person name="Varghese N."/>
            <person name="Submissions S."/>
        </authorList>
    </citation>
    <scope>NUCLEOTIDE SEQUENCE [LARGE SCALE GENOMIC DNA]</scope>
    <source>
        <strain evidence="8">DSM 45722</strain>
    </source>
</reference>
<feature type="transmembrane region" description="Helical" evidence="6">
    <location>
        <begin position="130"/>
        <end position="147"/>
    </location>
</feature>
<comment type="similarity">
    <text evidence="2">Belongs to the oxidase-dependent Fe transporter (OFeT) (TC 9.A.10.1) family.</text>
</comment>
<dbReference type="Proteomes" id="UP000198981">
    <property type="component" value="Unassembled WGS sequence"/>
</dbReference>
<feature type="transmembrane region" description="Helical" evidence="6">
    <location>
        <begin position="167"/>
        <end position="187"/>
    </location>
</feature>
<evidence type="ECO:0000256" key="1">
    <source>
        <dbReference type="ARBA" id="ARBA00004141"/>
    </source>
</evidence>
<keyword evidence="3 6" id="KW-0812">Transmembrane</keyword>
<dbReference type="PANTHER" id="PTHR31632:SF2">
    <property type="entry name" value="PLASMA MEMBRANE IRON PERMEASE"/>
    <property type="match status" value="1"/>
</dbReference>
<organism evidence="7 8">
    <name type="scientific">Klenkia marina</name>
    <dbReference type="NCBI Taxonomy" id="1960309"/>
    <lineage>
        <taxon>Bacteria</taxon>
        <taxon>Bacillati</taxon>
        <taxon>Actinomycetota</taxon>
        <taxon>Actinomycetes</taxon>
        <taxon>Geodermatophilales</taxon>
        <taxon>Geodermatophilaceae</taxon>
        <taxon>Klenkia</taxon>
    </lineage>
</organism>
<proteinExistence type="inferred from homology"/>
<feature type="transmembrane region" description="Helical" evidence="6">
    <location>
        <begin position="26"/>
        <end position="47"/>
    </location>
</feature>
<accession>A0A1G4YYT1</accession>
<keyword evidence="5 6" id="KW-0472">Membrane</keyword>
<feature type="transmembrane region" description="Helical" evidence="6">
    <location>
        <begin position="267"/>
        <end position="285"/>
    </location>
</feature>
<evidence type="ECO:0000313" key="7">
    <source>
        <dbReference type="EMBL" id="SCX58571.1"/>
    </source>
</evidence>
<keyword evidence="4 6" id="KW-1133">Transmembrane helix</keyword>
<sequence>MPALSVLLGAFIRPEAAVGALFFPSYLIGLREGLEMVLVVSVLVAYLVKTGRRQHLLPVWGGVAAAVVLSVGFGAVLSYVSSTVLGGPGQELFDAITSVIAVALVTWMIFWMRRTARQLSGELRGKLDDAVGLGLGAVVGIAFASVVREGLETTLLFFASAQGAVSATPLVGLAAGLATAVVLGFALYAGAVRINLSRFFTISGVLLVFVAAGIFKYGVHDFQEAGVLPGLTTYAYDASAWLQPGSWYGAVLDGVFHISAQPTVLEVVAYLAYLVPVLTLFLLPGRSARTTPTTRSEPVDAHA</sequence>